<feature type="chain" id="PRO_5029840248" evidence="7">
    <location>
        <begin position="18"/>
        <end position="66"/>
    </location>
</feature>
<evidence type="ECO:0000256" key="6">
    <source>
        <dbReference type="SAM" id="Phobius"/>
    </source>
</evidence>
<keyword evidence="4 6" id="KW-1133">Transmembrane helix</keyword>
<evidence type="ECO:0000256" key="5">
    <source>
        <dbReference type="ARBA" id="ARBA00023136"/>
    </source>
</evidence>
<evidence type="ECO:0000256" key="1">
    <source>
        <dbReference type="ARBA" id="ARBA00004370"/>
    </source>
</evidence>
<accession>A0A7I5EB70</accession>
<keyword evidence="8" id="KW-1185">Reference proteome</keyword>
<evidence type="ECO:0000313" key="9">
    <source>
        <dbReference type="WBParaSite" id="HCON_00120010-00001"/>
    </source>
</evidence>
<keyword evidence="3 6" id="KW-0812">Transmembrane</keyword>
<feature type="signal peptide" evidence="7">
    <location>
        <begin position="1"/>
        <end position="17"/>
    </location>
</feature>
<dbReference type="OrthoDB" id="5912871at2759"/>
<comment type="similarity">
    <text evidence="2">Belongs to the UPF0057 (PMP3) family.</text>
</comment>
<keyword evidence="5 6" id="KW-0472">Membrane</keyword>
<dbReference type="Proteomes" id="UP000025227">
    <property type="component" value="Unplaced"/>
</dbReference>
<dbReference type="OMA" id="MCQVLLA"/>
<dbReference type="GO" id="GO:0016020">
    <property type="term" value="C:membrane"/>
    <property type="evidence" value="ECO:0007669"/>
    <property type="project" value="UniProtKB-SubCell"/>
</dbReference>
<evidence type="ECO:0000256" key="4">
    <source>
        <dbReference type="ARBA" id="ARBA00022989"/>
    </source>
</evidence>
<evidence type="ECO:0000256" key="7">
    <source>
        <dbReference type="SAM" id="SignalP"/>
    </source>
</evidence>
<keyword evidence="7" id="KW-0732">Signal</keyword>
<dbReference type="AlphaFoldDB" id="A0A7I5EB70"/>
<dbReference type="InterPro" id="IPR000612">
    <property type="entry name" value="PMP3"/>
</dbReference>
<dbReference type="WBParaSite" id="HCON_00120010-00001">
    <property type="protein sequence ID" value="HCON_00120010-00001"/>
    <property type="gene ID" value="HCON_00120010"/>
</dbReference>
<proteinExistence type="inferred from homology"/>
<dbReference type="Pfam" id="PF01679">
    <property type="entry name" value="Pmp3"/>
    <property type="match status" value="1"/>
</dbReference>
<dbReference type="PANTHER" id="PTHR21659">
    <property type="entry name" value="HYDROPHOBIC PROTEIN RCI2 LOW TEMPERATURE AND SALT RESPONSIVE PROTEIN LTI6 -RELATED"/>
    <property type="match status" value="1"/>
</dbReference>
<sequence>MCVILLCIVAIICPPIAVLFDQGCTTQFWINVILTFLIWIPGVIHAFWVILCRVGDHRYHEYTRGR</sequence>
<feature type="transmembrane region" description="Helical" evidence="6">
    <location>
        <begin position="29"/>
        <end position="51"/>
    </location>
</feature>
<evidence type="ECO:0000256" key="3">
    <source>
        <dbReference type="ARBA" id="ARBA00022692"/>
    </source>
</evidence>
<comment type="subcellular location">
    <subcellularLocation>
        <location evidence="1">Membrane</location>
    </subcellularLocation>
</comment>
<dbReference type="PANTHER" id="PTHR21659:SF112">
    <property type="entry name" value="PROTEIN SNA2-RELATED"/>
    <property type="match status" value="1"/>
</dbReference>
<protein>
    <submittedName>
        <fullName evidence="9">YqaE/Pmp3 family membrane protein</fullName>
    </submittedName>
</protein>
<evidence type="ECO:0000313" key="8">
    <source>
        <dbReference type="Proteomes" id="UP000025227"/>
    </source>
</evidence>
<evidence type="ECO:0000256" key="2">
    <source>
        <dbReference type="ARBA" id="ARBA00009530"/>
    </source>
</evidence>
<reference evidence="9" key="1">
    <citation type="submission" date="2020-12" db="UniProtKB">
        <authorList>
            <consortium name="WormBaseParasite"/>
        </authorList>
    </citation>
    <scope>IDENTIFICATION</scope>
    <source>
        <strain evidence="9">MHco3</strain>
    </source>
</reference>
<organism evidence="8 9">
    <name type="scientific">Haemonchus contortus</name>
    <name type="common">Barber pole worm</name>
    <dbReference type="NCBI Taxonomy" id="6289"/>
    <lineage>
        <taxon>Eukaryota</taxon>
        <taxon>Metazoa</taxon>
        <taxon>Ecdysozoa</taxon>
        <taxon>Nematoda</taxon>
        <taxon>Chromadorea</taxon>
        <taxon>Rhabditida</taxon>
        <taxon>Rhabditina</taxon>
        <taxon>Rhabditomorpha</taxon>
        <taxon>Strongyloidea</taxon>
        <taxon>Trichostrongylidae</taxon>
        <taxon>Haemonchus</taxon>
    </lineage>
</organism>
<name>A0A7I5EB70_HAECO</name>